<comment type="caution">
    <text evidence="1">The sequence shown here is derived from an EMBL/GenBank/DDBJ whole genome shotgun (WGS) entry which is preliminary data.</text>
</comment>
<name>A0ABP6K217_9ACTN</name>
<dbReference type="Proteomes" id="UP001500403">
    <property type="component" value="Unassembled WGS sequence"/>
</dbReference>
<proteinExistence type="predicted"/>
<protein>
    <submittedName>
        <fullName evidence="1">Uncharacterized protein</fullName>
    </submittedName>
</protein>
<gene>
    <name evidence="1" type="ORF">GCM10010446_49490</name>
</gene>
<evidence type="ECO:0000313" key="2">
    <source>
        <dbReference type="Proteomes" id="UP001500403"/>
    </source>
</evidence>
<reference evidence="2" key="1">
    <citation type="journal article" date="2019" name="Int. J. Syst. Evol. Microbiol.">
        <title>The Global Catalogue of Microorganisms (GCM) 10K type strain sequencing project: providing services to taxonomists for standard genome sequencing and annotation.</title>
        <authorList>
            <consortium name="The Broad Institute Genomics Platform"/>
            <consortium name="The Broad Institute Genome Sequencing Center for Infectious Disease"/>
            <person name="Wu L."/>
            <person name="Ma J."/>
        </authorList>
    </citation>
    <scope>NUCLEOTIDE SEQUENCE [LARGE SCALE GENOMIC DNA]</scope>
    <source>
        <strain evidence="2">JCM 9088</strain>
    </source>
</reference>
<dbReference type="EMBL" id="BAAAUD010000047">
    <property type="protein sequence ID" value="GAA2958385.1"/>
    <property type="molecule type" value="Genomic_DNA"/>
</dbReference>
<keyword evidence="2" id="KW-1185">Reference proteome</keyword>
<sequence>MPGLGPWGPGSAYVVSRMRFAEEWQFALTANGVRKRANALVGDEGFLVDPRVERFAGCARVASSGL</sequence>
<accession>A0ABP6K217</accession>
<evidence type="ECO:0000313" key="1">
    <source>
        <dbReference type="EMBL" id="GAA2958385.1"/>
    </source>
</evidence>
<organism evidence="1 2">
    <name type="scientific">Streptomyces enissocaesilis</name>
    <dbReference type="NCBI Taxonomy" id="332589"/>
    <lineage>
        <taxon>Bacteria</taxon>
        <taxon>Bacillati</taxon>
        <taxon>Actinomycetota</taxon>
        <taxon>Actinomycetes</taxon>
        <taxon>Kitasatosporales</taxon>
        <taxon>Streptomycetaceae</taxon>
        <taxon>Streptomyces</taxon>
        <taxon>Streptomyces rochei group</taxon>
    </lineage>
</organism>